<comment type="caution">
    <text evidence="2">The sequence shown here is derived from an EMBL/GenBank/DDBJ whole genome shotgun (WGS) entry which is preliminary data.</text>
</comment>
<proteinExistence type="predicted"/>
<accession>A0A9D1NPB8</accession>
<protein>
    <submittedName>
        <fullName evidence="2">AAA family ATPase</fullName>
    </submittedName>
</protein>
<reference evidence="2" key="2">
    <citation type="journal article" date="2021" name="PeerJ">
        <title>Extensive microbial diversity within the chicken gut microbiome revealed by metagenomics and culture.</title>
        <authorList>
            <person name="Gilroy R."/>
            <person name="Ravi A."/>
            <person name="Getino M."/>
            <person name="Pursley I."/>
            <person name="Horton D.L."/>
            <person name="Alikhan N.F."/>
            <person name="Baker D."/>
            <person name="Gharbi K."/>
            <person name="Hall N."/>
            <person name="Watson M."/>
            <person name="Adriaenssens E.M."/>
            <person name="Foster-Nyarko E."/>
            <person name="Jarju S."/>
            <person name="Secka A."/>
            <person name="Antonio M."/>
            <person name="Oren A."/>
            <person name="Chaudhuri R.R."/>
            <person name="La Ragione R."/>
            <person name="Hildebrand F."/>
            <person name="Pallen M.J."/>
        </authorList>
    </citation>
    <scope>NUCLEOTIDE SEQUENCE</scope>
    <source>
        <strain evidence="2">35461</strain>
    </source>
</reference>
<reference evidence="2" key="1">
    <citation type="submission" date="2020-10" db="EMBL/GenBank/DDBJ databases">
        <authorList>
            <person name="Gilroy R."/>
        </authorList>
    </citation>
    <scope>NUCLEOTIDE SEQUENCE</scope>
    <source>
        <strain evidence="2">35461</strain>
    </source>
</reference>
<dbReference type="AlphaFoldDB" id="A0A9D1NPB8"/>
<name>A0A9D1NPB8_9BACT</name>
<dbReference type="Pfam" id="PF09820">
    <property type="entry name" value="AAA-ATPase_like"/>
    <property type="match status" value="1"/>
</dbReference>
<feature type="domain" description="AAA-ATPase-like" evidence="1">
    <location>
        <begin position="9"/>
        <end position="54"/>
    </location>
</feature>
<evidence type="ECO:0000313" key="3">
    <source>
        <dbReference type="Proteomes" id="UP000886845"/>
    </source>
</evidence>
<sequence length="54" mass="6347">MAERIAQDIADFRKLRENGCVYVDKTDLLHTLVCDPTRSLYFISRPRRFGKSLM</sequence>
<organism evidence="2 3">
    <name type="scientific">Candidatus Spyradenecus faecavium</name>
    <dbReference type="NCBI Taxonomy" id="2840947"/>
    <lineage>
        <taxon>Bacteria</taxon>
        <taxon>Pseudomonadati</taxon>
        <taxon>Lentisphaerota</taxon>
        <taxon>Lentisphaeria</taxon>
        <taxon>Lentisphaerales</taxon>
        <taxon>Lentisphaeraceae</taxon>
        <taxon>Lentisphaeraceae incertae sedis</taxon>
        <taxon>Candidatus Spyradenecus</taxon>
    </lineage>
</organism>
<dbReference type="InterPro" id="IPR018631">
    <property type="entry name" value="AAA-ATPase-like_dom"/>
</dbReference>
<gene>
    <name evidence="2" type="ORF">IAC79_05950</name>
</gene>
<evidence type="ECO:0000313" key="2">
    <source>
        <dbReference type="EMBL" id="HIV09635.1"/>
    </source>
</evidence>
<dbReference type="EMBL" id="DVOR01000191">
    <property type="protein sequence ID" value="HIV09635.1"/>
    <property type="molecule type" value="Genomic_DNA"/>
</dbReference>
<dbReference type="Proteomes" id="UP000886845">
    <property type="component" value="Unassembled WGS sequence"/>
</dbReference>
<feature type="non-terminal residue" evidence="2">
    <location>
        <position position="54"/>
    </location>
</feature>
<evidence type="ECO:0000259" key="1">
    <source>
        <dbReference type="Pfam" id="PF09820"/>
    </source>
</evidence>